<organism evidence="1 2">
    <name type="scientific">Enterococcus termitis</name>
    <dbReference type="NCBI Taxonomy" id="332950"/>
    <lineage>
        <taxon>Bacteria</taxon>
        <taxon>Bacillati</taxon>
        <taxon>Bacillota</taxon>
        <taxon>Bacilli</taxon>
        <taxon>Lactobacillales</taxon>
        <taxon>Enterococcaceae</taxon>
        <taxon>Enterococcus</taxon>
    </lineage>
</organism>
<evidence type="ECO:0000313" key="2">
    <source>
        <dbReference type="Proteomes" id="UP000095094"/>
    </source>
</evidence>
<proteinExistence type="predicted"/>
<dbReference type="OrthoDB" id="2194677at2"/>
<sequence>MDLFKVTPNQLFYSLNIDERVITDRESKFRELESYRENILATVQSIEENASFIEYNEPIYDENGSIIDYREVEISSNDQARGVLVKAIDIENLDMRLLIDFFK</sequence>
<dbReference type="EMBL" id="MIJY01000045">
    <property type="protein sequence ID" value="OEG09257.1"/>
    <property type="molecule type" value="Genomic_DNA"/>
</dbReference>
<comment type="caution">
    <text evidence="1">The sequence shown here is derived from an EMBL/GenBank/DDBJ whole genome shotgun (WGS) entry which is preliminary data.</text>
</comment>
<name>A0A1E5G987_9ENTE</name>
<dbReference type="Proteomes" id="UP000095094">
    <property type="component" value="Unassembled WGS sequence"/>
</dbReference>
<protein>
    <submittedName>
        <fullName evidence="1">Uncharacterized protein</fullName>
    </submittedName>
</protein>
<gene>
    <name evidence="1" type="ORF">BCR25_11880</name>
</gene>
<evidence type="ECO:0000313" key="1">
    <source>
        <dbReference type="EMBL" id="OEG09257.1"/>
    </source>
</evidence>
<accession>A0A1E5G987</accession>
<keyword evidence="2" id="KW-1185">Reference proteome</keyword>
<reference evidence="2" key="1">
    <citation type="submission" date="2016-09" db="EMBL/GenBank/DDBJ databases">
        <authorList>
            <person name="Gulvik C.A."/>
        </authorList>
    </citation>
    <scope>NUCLEOTIDE SEQUENCE [LARGE SCALE GENOMIC DNA]</scope>
    <source>
        <strain evidence="2">LMG 8895</strain>
    </source>
</reference>
<dbReference type="RefSeq" id="WP_069664946.1">
    <property type="nucleotide sequence ID" value="NZ_JBHUJJ010000001.1"/>
</dbReference>
<dbReference type="AlphaFoldDB" id="A0A1E5G987"/>